<protein>
    <submittedName>
        <fullName evidence="5">Ketoacyl-ACP synthase III</fullName>
    </submittedName>
</protein>
<dbReference type="PANTHER" id="PTHR34069">
    <property type="entry name" value="3-OXOACYL-[ACYL-CARRIER-PROTEIN] SYNTHASE 3"/>
    <property type="match status" value="1"/>
</dbReference>
<evidence type="ECO:0000256" key="1">
    <source>
        <dbReference type="ARBA" id="ARBA00022679"/>
    </source>
</evidence>
<organism evidence="5 6">
    <name type="scientific">Flavobacterium paronense</name>
    <dbReference type="NCBI Taxonomy" id="1392775"/>
    <lineage>
        <taxon>Bacteria</taxon>
        <taxon>Pseudomonadati</taxon>
        <taxon>Bacteroidota</taxon>
        <taxon>Flavobacteriia</taxon>
        <taxon>Flavobacteriales</taxon>
        <taxon>Flavobacteriaceae</taxon>
        <taxon>Flavobacterium</taxon>
    </lineage>
</organism>
<dbReference type="SUPFAM" id="SSF53901">
    <property type="entry name" value="Thiolase-like"/>
    <property type="match status" value="1"/>
</dbReference>
<evidence type="ECO:0000259" key="4">
    <source>
        <dbReference type="Pfam" id="PF08545"/>
    </source>
</evidence>
<keyword evidence="1" id="KW-0808">Transferase</keyword>
<comment type="caution">
    <text evidence="5">The sequence shown here is derived from an EMBL/GenBank/DDBJ whole genome shotgun (WGS) entry which is preliminary data.</text>
</comment>
<dbReference type="RefSeq" id="WP_290284793.1">
    <property type="nucleotide sequence ID" value="NZ_JAUFQN010000019.1"/>
</dbReference>
<feature type="domain" description="Beta-ketoacyl-[acyl-carrier-protein] synthase III N-terminal" evidence="4">
    <location>
        <begin position="115"/>
        <end position="192"/>
    </location>
</feature>
<dbReference type="InterPro" id="IPR016039">
    <property type="entry name" value="Thiolase-like"/>
</dbReference>
<evidence type="ECO:0000313" key="6">
    <source>
        <dbReference type="Proteomes" id="UP001589576"/>
    </source>
</evidence>
<gene>
    <name evidence="5" type="ORF">ACFFUU_01060</name>
</gene>
<dbReference type="Pfam" id="PF08541">
    <property type="entry name" value="ACP_syn_III_C"/>
    <property type="match status" value="1"/>
</dbReference>
<evidence type="ECO:0000259" key="3">
    <source>
        <dbReference type="Pfam" id="PF08541"/>
    </source>
</evidence>
<dbReference type="Pfam" id="PF08545">
    <property type="entry name" value="ACP_syn_III"/>
    <property type="match status" value="1"/>
</dbReference>
<reference evidence="5 6" key="1">
    <citation type="submission" date="2024-09" db="EMBL/GenBank/DDBJ databases">
        <authorList>
            <person name="Sun Q."/>
            <person name="Mori K."/>
        </authorList>
    </citation>
    <scope>NUCLEOTIDE SEQUENCE [LARGE SCALE GENOMIC DNA]</scope>
    <source>
        <strain evidence="5 6">CECT 8460</strain>
    </source>
</reference>
<feature type="domain" description="Beta-ketoacyl-[acyl-carrier-protein] synthase III C-terminal" evidence="3">
    <location>
        <begin position="254"/>
        <end position="341"/>
    </location>
</feature>
<keyword evidence="2" id="KW-0012">Acyltransferase</keyword>
<name>A0ABV5GAN9_9FLAO</name>
<accession>A0ABV5GAN9</accession>
<sequence>MAFQKIKNVKIAGISACVPENIVDNASSKIIGDANEIQKFIDATGIAKRHTVGNSKICTSDLCFQAAEKLIEDLQWSKQDIDCLIFVTQTPDYILPATSCILQHRLGLTTDCFAIDISLGCSGWVYGLATISQLVSSGNFKKGLLLVGDTVTVTKSELDKSTFPLFGDAGTATALEFNENAPELFFQTSTDGSGYQSIIIEDGGFRNFFTKESLEVKEREEGVFRNNLQSYLNGADVFIFGITKAPKSINSLIEKFNIDREEVDYLIMHQANKLMNDKIRKKVNIDTEKVPYSFDEYGNTSSASIPLTIVSRLNEKVSNSSNKFIACGFGVGLSWGSVYFETDTIICPKVITYNSNN</sequence>
<dbReference type="Gene3D" id="3.40.47.10">
    <property type="match status" value="1"/>
</dbReference>
<dbReference type="EMBL" id="JBHMFB010000003">
    <property type="protein sequence ID" value="MFB9088184.1"/>
    <property type="molecule type" value="Genomic_DNA"/>
</dbReference>
<evidence type="ECO:0000256" key="2">
    <source>
        <dbReference type="ARBA" id="ARBA00023315"/>
    </source>
</evidence>
<dbReference type="PANTHER" id="PTHR34069:SF2">
    <property type="entry name" value="BETA-KETOACYL-[ACYL-CARRIER-PROTEIN] SYNTHASE III"/>
    <property type="match status" value="1"/>
</dbReference>
<dbReference type="InterPro" id="IPR013747">
    <property type="entry name" value="ACP_syn_III_C"/>
</dbReference>
<keyword evidence="6" id="KW-1185">Reference proteome</keyword>
<dbReference type="CDD" id="cd00830">
    <property type="entry name" value="KAS_III"/>
    <property type="match status" value="1"/>
</dbReference>
<evidence type="ECO:0000313" key="5">
    <source>
        <dbReference type="EMBL" id="MFB9088184.1"/>
    </source>
</evidence>
<dbReference type="InterPro" id="IPR013751">
    <property type="entry name" value="ACP_syn_III_N"/>
</dbReference>
<dbReference type="Proteomes" id="UP001589576">
    <property type="component" value="Unassembled WGS sequence"/>
</dbReference>
<proteinExistence type="predicted"/>